<evidence type="ECO:0000256" key="2">
    <source>
        <dbReference type="ARBA" id="ARBA00022448"/>
    </source>
</evidence>
<dbReference type="SUPFAM" id="SSF103473">
    <property type="entry name" value="MFS general substrate transporter"/>
    <property type="match status" value="1"/>
</dbReference>
<evidence type="ECO:0000313" key="9">
    <source>
        <dbReference type="Proteomes" id="UP000494119"/>
    </source>
</evidence>
<sequence>MPTAQASGASLSRPADRTLTALLFRKLMPLLVLAYVISFVDRTNIALAKAHIAVDLGISAGAYGLGAGLFFLSYALLEVPSNLIMHRVGARFWIARIMVTWGALSAAMAFVQGPTSFYVMRVLLGAAEAGLFPGVMLYLTYWFGQEDRARAIGYFLLGVCIANIVSGPLGGALLEMNGMLGFKGWQWMFMIEGVPAVLLAFVVWKKLPDGPESAPWLTQAQVHEVRQRLGTEAGSHSANGGHAFLAALRDRQVWLAIFIYFCHQIAIYTVIFFLPGIIGTYGKLTPVQIGLLNSLPWIAAAVGAAWLPKYANTAQRGRRLLLIGLVVMAAGLLIAASAGPVLALVGFSLTALMFFVVQSIVFVFPASRLKGAALAGGLAIINTCGLVGGFIGPSVMGMIEQTTGSTHYGLVVIAVLLLAAAVGAPFMRQGHE</sequence>
<dbReference type="GO" id="GO:0022857">
    <property type="term" value="F:transmembrane transporter activity"/>
    <property type="evidence" value="ECO:0007669"/>
    <property type="project" value="InterPro"/>
</dbReference>
<dbReference type="InterPro" id="IPR020846">
    <property type="entry name" value="MFS_dom"/>
</dbReference>
<keyword evidence="5 6" id="KW-0472">Membrane</keyword>
<feature type="domain" description="Major facilitator superfamily (MFS) profile" evidence="7">
    <location>
        <begin position="27"/>
        <end position="432"/>
    </location>
</feature>
<reference evidence="8 9" key="1">
    <citation type="submission" date="2020-04" db="EMBL/GenBank/DDBJ databases">
        <authorList>
            <person name="De Canck E."/>
        </authorList>
    </citation>
    <scope>NUCLEOTIDE SEQUENCE [LARGE SCALE GENOMIC DNA]</scope>
    <source>
        <strain evidence="8 9">LMG 28688</strain>
    </source>
</reference>
<feature type="transmembrane region" description="Helical" evidence="6">
    <location>
        <begin position="344"/>
        <end position="364"/>
    </location>
</feature>
<dbReference type="Pfam" id="PF07690">
    <property type="entry name" value="MFS_1"/>
    <property type="match status" value="1"/>
</dbReference>
<dbReference type="EMBL" id="CADIKL010000002">
    <property type="protein sequence ID" value="CAB3777779.1"/>
    <property type="molecule type" value="Genomic_DNA"/>
</dbReference>
<dbReference type="Gene3D" id="1.20.1250.20">
    <property type="entry name" value="MFS general substrate transporter like domains"/>
    <property type="match status" value="2"/>
</dbReference>
<dbReference type="AlphaFoldDB" id="A0A6J5FDD6"/>
<dbReference type="CDD" id="cd17319">
    <property type="entry name" value="MFS_ExuT_GudP_like"/>
    <property type="match status" value="1"/>
</dbReference>
<keyword evidence="2" id="KW-0813">Transport</keyword>
<dbReference type="GO" id="GO:0005886">
    <property type="term" value="C:plasma membrane"/>
    <property type="evidence" value="ECO:0007669"/>
    <property type="project" value="TreeGrafter"/>
</dbReference>
<feature type="transmembrane region" description="Helical" evidence="6">
    <location>
        <begin position="52"/>
        <end position="77"/>
    </location>
</feature>
<feature type="transmembrane region" description="Helical" evidence="6">
    <location>
        <begin position="408"/>
        <end position="427"/>
    </location>
</feature>
<evidence type="ECO:0000256" key="1">
    <source>
        <dbReference type="ARBA" id="ARBA00004141"/>
    </source>
</evidence>
<feature type="transmembrane region" description="Helical" evidence="6">
    <location>
        <begin position="320"/>
        <end position="338"/>
    </location>
</feature>
<comment type="subcellular location">
    <subcellularLocation>
        <location evidence="1">Membrane</location>
        <topology evidence="1">Multi-pass membrane protein</topology>
    </subcellularLocation>
</comment>
<name>A0A6J5FDD6_9BURK</name>
<protein>
    <submittedName>
        <fullName evidence="8">Tartrate transporter</fullName>
    </submittedName>
</protein>
<proteinExistence type="predicted"/>
<dbReference type="RefSeq" id="WP_129564356.1">
    <property type="nucleotide sequence ID" value="NZ_CADIKL010000002.1"/>
</dbReference>
<feature type="transmembrane region" description="Helical" evidence="6">
    <location>
        <begin position="21"/>
        <end position="40"/>
    </location>
</feature>
<dbReference type="FunFam" id="1.20.1250.20:FF:000018">
    <property type="entry name" value="MFS transporter permease"/>
    <property type="match status" value="1"/>
</dbReference>
<dbReference type="PANTHER" id="PTHR43791:SF36">
    <property type="entry name" value="TRANSPORTER, PUTATIVE (AFU_ORTHOLOGUE AFUA_6G08340)-RELATED"/>
    <property type="match status" value="1"/>
</dbReference>
<evidence type="ECO:0000313" key="8">
    <source>
        <dbReference type="EMBL" id="CAB3777779.1"/>
    </source>
</evidence>
<feature type="transmembrane region" description="Helical" evidence="6">
    <location>
        <begin position="89"/>
        <end position="111"/>
    </location>
</feature>
<evidence type="ECO:0000256" key="6">
    <source>
        <dbReference type="SAM" id="Phobius"/>
    </source>
</evidence>
<keyword evidence="9" id="KW-1185">Reference proteome</keyword>
<feature type="transmembrane region" description="Helical" evidence="6">
    <location>
        <begin position="253"/>
        <end position="278"/>
    </location>
</feature>
<feature type="transmembrane region" description="Helical" evidence="6">
    <location>
        <begin position="117"/>
        <end position="139"/>
    </location>
</feature>
<organism evidence="8 9">
    <name type="scientific">Paraburkholderia caffeinitolerans</name>
    <dbReference type="NCBI Taxonomy" id="1723730"/>
    <lineage>
        <taxon>Bacteria</taxon>
        <taxon>Pseudomonadati</taxon>
        <taxon>Pseudomonadota</taxon>
        <taxon>Betaproteobacteria</taxon>
        <taxon>Burkholderiales</taxon>
        <taxon>Burkholderiaceae</taxon>
        <taxon>Paraburkholderia</taxon>
    </lineage>
</organism>
<keyword evidence="4 6" id="KW-1133">Transmembrane helix</keyword>
<feature type="transmembrane region" description="Helical" evidence="6">
    <location>
        <begin position="290"/>
        <end position="308"/>
    </location>
</feature>
<evidence type="ECO:0000256" key="5">
    <source>
        <dbReference type="ARBA" id="ARBA00023136"/>
    </source>
</evidence>
<gene>
    <name evidence="8" type="primary">ttuB_1</name>
    <name evidence="8" type="ORF">LMG28688_00434</name>
</gene>
<dbReference type="Proteomes" id="UP000494119">
    <property type="component" value="Unassembled WGS sequence"/>
</dbReference>
<evidence type="ECO:0000256" key="4">
    <source>
        <dbReference type="ARBA" id="ARBA00022989"/>
    </source>
</evidence>
<dbReference type="PROSITE" id="PS50850">
    <property type="entry name" value="MFS"/>
    <property type="match status" value="1"/>
</dbReference>
<feature type="transmembrane region" description="Helical" evidence="6">
    <location>
        <begin position="185"/>
        <end position="204"/>
    </location>
</feature>
<accession>A0A6J5FDD6</accession>
<evidence type="ECO:0000256" key="3">
    <source>
        <dbReference type="ARBA" id="ARBA00022692"/>
    </source>
</evidence>
<evidence type="ECO:0000259" key="7">
    <source>
        <dbReference type="PROSITE" id="PS50850"/>
    </source>
</evidence>
<keyword evidence="3 6" id="KW-0812">Transmembrane</keyword>
<feature type="transmembrane region" description="Helical" evidence="6">
    <location>
        <begin position="371"/>
        <end position="396"/>
    </location>
</feature>
<feature type="transmembrane region" description="Helical" evidence="6">
    <location>
        <begin position="151"/>
        <end position="173"/>
    </location>
</feature>
<dbReference type="InterPro" id="IPR036259">
    <property type="entry name" value="MFS_trans_sf"/>
</dbReference>
<dbReference type="PANTHER" id="PTHR43791">
    <property type="entry name" value="PERMEASE-RELATED"/>
    <property type="match status" value="1"/>
</dbReference>
<dbReference type="InterPro" id="IPR011701">
    <property type="entry name" value="MFS"/>
</dbReference>